<dbReference type="Proteomes" id="UP000245884">
    <property type="component" value="Unassembled WGS sequence"/>
</dbReference>
<dbReference type="EMBL" id="KZ819668">
    <property type="protein sequence ID" value="PWN27425.1"/>
    <property type="molecule type" value="Genomic_DNA"/>
</dbReference>
<dbReference type="GeneID" id="37025576"/>
<accession>A0A316UWD0</accession>
<keyword evidence="2" id="KW-1185">Reference proteome</keyword>
<dbReference type="RefSeq" id="XP_025362037.1">
    <property type="nucleotide sequence ID" value="XM_025503753.1"/>
</dbReference>
<evidence type="ECO:0000313" key="2">
    <source>
        <dbReference type="Proteomes" id="UP000245884"/>
    </source>
</evidence>
<dbReference type="AlphaFoldDB" id="A0A316UWD0"/>
<organism evidence="1 2">
    <name type="scientific">Jaminaea rosea</name>
    <dbReference type="NCBI Taxonomy" id="1569628"/>
    <lineage>
        <taxon>Eukaryota</taxon>
        <taxon>Fungi</taxon>
        <taxon>Dikarya</taxon>
        <taxon>Basidiomycota</taxon>
        <taxon>Ustilaginomycotina</taxon>
        <taxon>Exobasidiomycetes</taxon>
        <taxon>Microstromatales</taxon>
        <taxon>Microstromatales incertae sedis</taxon>
        <taxon>Jaminaea</taxon>
    </lineage>
</organism>
<sequence>MVTGAQLEARYHDLISHAACDKVMCGSEFFKRWYTMRELRAITDLPGKTKAFVKVATDLSKPDDKPGKPPLQHLLQHLATMPLHATHVAFLQRIAADDPARLPLVQTAVDWPTFKVPNASRRVRSAGKGDSYEENVDDLLGKAIALRACLRACGPDVGKSALICRYGPHRLRNFVHALRDYDGEMWGHKKWQYLADERICEIIATTFANDEETEPGHWTVSALITAEDREEMAKRCAQAYKDMIQELGEDSGKRRKTVHRDRYGYLRIISYNAAKRILKITGRIPDHLREEFKRQAARIYRIVAPMALRKELSCPFCDGGLTWELEAAKAAKKDKTANDISFSHATIDALHPRCRGGQYVKENVVLCYNGGNYIKAGFPADNARLLLSRLALAKPALHPSKHLLQIPPRPPTCSATSWTPLDESNFESWAKKTASTKISV</sequence>
<proteinExistence type="predicted"/>
<gene>
    <name evidence="1" type="ORF">BDZ90DRAFT_177946</name>
</gene>
<protein>
    <submittedName>
        <fullName evidence="1">Uncharacterized protein</fullName>
    </submittedName>
</protein>
<name>A0A316UWD0_9BASI</name>
<evidence type="ECO:0000313" key="1">
    <source>
        <dbReference type="EMBL" id="PWN27425.1"/>
    </source>
</evidence>
<reference evidence="1 2" key="1">
    <citation type="journal article" date="2018" name="Mol. Biol. Evol.">
        <title>Broad Genomic Sampling Reveals a Smut Pathogenic Ancestry of the Fungal Clade Ustilaginomycotina.</title>
        <authorList>
            <person name="Kijpornyongpan T."/>
            <person name="Mondo S.J."/>
            <person name="Barry K."/>
            <person name="Sandor L."/>
            <person name="Lee J."/>
            <person name="Lipzen A."/>
            <person name="Pangilinan J."/>
            <person name="LaButti K."/>
            <person name="Hainaut M."/>
            <person name="Henrissat B."/>
            <person name="Grigoriev I.V."/>
            <person name="Spatafora J.W."/>
            <person name="Aime M.C."/>
        </authorList>
    </citation>
    <scope>NUCLEOTIDE SEQUENCE [LARGE SCALE GENOMIC DNA]</scope>
    <source>
        <strain evidence="1 2">MCA 5214</strain>
    </source>
</reference>